<feature type="domain" description="TonB-dependent receptor-like beta-barrel" evidence="18">
    <location>
        <begin position="254"/>
        <end position="700"/>
    </location>
</feature>
<evidence type="ECO:0000256" key="14">
    <source>
        <dbReference type="PROSITE-ProRule" id="PRU01360"/>
    </source>
</evidence>
<keyword evidence="6 14" id="KW-0812">Transmembrane</keyword>
<protein>
    <submittedName>
        <fullName evidence="20">Catecholate siderophore receptor</fullName>
    </submittedName>
</protein>
<dbReference type="Gene3D" id="2.170.130.10">
    <property type="entry name" value="TonB-dependent receptor, plug domain"/>
    <property type="match status" value="1"/>
</dbReference>
<evidence type="ECO:0000256" key="3">
    <source>
        <dbReference type="ARBA" id="ARBA00022448"/>
    </source>
</evidence>
<feature type="chain" id="PRO_5021946595" evidence="17">
    <location>
        <begin position="26"/>
        <end position="731"/>
    </location>
</feature>
<keyword evidence="3 14" id="KW-0813">Transport</keyword>
<dbReference type="GO" id="GO:0009279">
    <property type="term" value="C:cell outer membrane"/>
    <property type="evidence" value="ECO:0007669"/>
    <property type="project" value="UniProtKB-SubCell"/>
</dbReference>
<dbReference type="InterPro" id="IPR039426">
    <property type="entry name" value="TonB-dep_rcpt-like"/>
</dbReference>
<dbReference type="GO" id="GO:0015344">
    <property type="term" value="F:siderophore uptake transmembrane transporter activity"/>
    <property type="evidence" value="ECO:0007669"/>
    <property type="project" value="TreeGrafter"/>
</dbReference>
<feature type="signal peptide" evidence="17">
    <location>
        <begin position="1"/>
        <end position="25"/>
    </location>
</feature>
<dbReference type="Gene3D" id="2.40.170.20">
    <property type="entry name" value="TonB-dependent receptor, beta-barrel domain"/>
    <property type="match status" value="1"/>
</dbReference>
<evidence type="ECO:0000259" key="18">
    <source>
        <dbReference type="Pfam" id="PF00593"/>
    </source>
</evidence>
<evidence type="ECO:0000256" key="15">
    <source>
        <dbReference type="PROSITE-ProRule" id="PRU10144"/>
    </source>
</evidence>
<comment type="caution">
    <text evidence="20">The sequence shown here is derived from an EMBL/GenBank/DDBJ whole genome shotgun (WGS) entry which is preliminary data.</text>
</comment>
<evidence type="ECO:0000313" key="21">
    <source>
        <dbReference type="Proteomes" id="UP000316471"/>
    </source>
</evidence>
<keyword evidence="10 16" id="KW-0798">TonB box</keyword>
<reference evidence="20 21" key="1">
    <citation type="journal article" date="2015" name="Stand. Genomic Sci.">
        <title>Genomic Encyclopedia of Bacterial and Archaeal Type Strains, Phase III: the genomes of soil and plant-associated and newly described type strains.</title>
        <authorList>
            <person name="Whitman W.B."/>
            <person name="Woyke T."/>
            <person name="Klenk H.P."/>
            <person name="Zhou Y."/>
            <person name="Lilburn T.G."/>
            <person name="Beck B.J."/>
            <person name="De Vos P."/>
            <person name="Vandamme P."/>
            <person name="Eisen J.A."/>
            <person name="Garrity G."/>
            <person name="Hugenholtz P."/>
            <person name="Kyrpides N.C."/>
        </authorList>
    </citation>
    <scope>NUCLEOTIDE SEQUENCE [LARGE SCALE GENOMIC DNA]</scope>
    <source>
        <strain evidence="20 21">CGMCC 1.10136</strain>
    </source>
</reference>
<dbReference type="CDD" id="cd01347">
    <property type="entry name" value="ligand_gated_channel"/>
    <property type="match status" value="1"/>
</dbReference>
<evidence type="ECO:0000256" key="5">
    <source>
        <dbReference type="ARBA" id="ARBA00022496"/>
    </source>
</evidence>
<comment type="subcellular location">
    <subcellularLocation>
        <location evidence="1 14">Cell outer membrane</location>
        <topology evidence="1 14">Multi-pass membrane protein</topology>
    </subcellularLocation>
</comment>
<dbReference type="InterPro" id="IPR010917">
    <property type="entry name" value="TonB_rcpt_CS"/>
</dbReference>
<proteinExistence type="inferred from homology"/>
<evidence type="ECO:0000256" key="11">
    <source>
        <dbReference type="ARBA" id="ARBA00023136"/>
    </source>
</evidence>
<name>A0A562LPH9_9GAMM</name>
<keyword evidence="13 14" id="KW-0998">Cell outer membrane</keyword>
<dbReference type="SUPFAM" id="SSF56935">
    <property type="entry name" value="Porins"/>
    <property type="match status" value="1"/>
</dbReference>
<evidence type="ECO:0000259" key="19">
    <source>
        <dbReference type="Pfam" id="PF07715"/>
    </source>
</evidence>
<dbReference type="InterPro" id="IPR010105">
    <property type="entry name" value="TonB_sidphr_rcpt"/>
</dbReference>
<dbReference type="NCBIfam" id="TIGR01783">
    <property type="entry name" value="TonB-siderophor"/>
    <property type="match status" value="1"/>
</dbReference>
<gene>
    <name evidence="20" type="ORF">IP93_02113</name>
</gene>
<comment type="similarity">
    <text evidence="2 14 16">Belongs to the TonB-dependent receptor family.</text>
</comment>
<keyword evidence="4 14" id="KW-1134">Transmembrane beta strand</keyword>
<dbReference type="InterPro" id="IPR000531">
    <property type="entry name" value="Beta-barrel_TonB"/>
</dbReference>
<dbReference type="InterPro" id="IPR012910">
    <property type="entry name" value="Plug_dom"/>
</dbReference>
<evidence type="ECO:0000256" key="2">
    <source>
        <dbReference type="ARBA" id="ARBA00009810"/>
    </source>
</evidence>
<dbReference type="OrthoDB" id="127311at2"/>
<evidence type="ECO:0000313" key="20">
    <source>
        <dbReference type="EMBL" id="TWI09496.1"/>
    </source>
</evidence>
<feature type="short sequence motif" description="TonB C-terminal box" evidence="15">
    <location>
        <begin position="714"/>
        <end position="731"/>
    </location>
</feature>
<dbReference type="PANTHER" id="PTHR32552:SF83">
    <property type="entry name" value="BLR3904 PROTEIN"/>
    <property type="match status" value="1"/>
</dbReference>
<feature type="domain" description="TonB-dependent receptor plug" evidence="19">
    <location>
        <begin position="77"/>
        <end position="172"/>
    </location>
</feature>
<evidence type="ECO:0000256" key="4">
    <source>
        <dbReference type="ARBA" id="ARBA00022452"/>
    </source>
</evidence>
<keyword evidence="11 14" id="KW-0472">Membrane</keyword>
<dbReference type="RefSeq" id="WP_144815407.1">
    <property type="nucleotide sequence ID" value="NZ_VLKP01000008.1"/>
</dbReference>
<evidence type="ECO:0000256" key="17">
    <source>
        <dbReference type="SAM" id="SignalP"/>
    </source>
</evidence>
<evidence type="ECO:0000256" key="6">
    <source>
        <dbReference type="ARBA" id="ARBA00022692"/>
    </source>
</evidence>
<dbReference type="Pfam" id="PF07715">
    <property type="entry name" value="Plug"/>
    <property type="match status" value="1"/>
</dbReference>
<dbReference type="InterPro" id="IPR036942">
    <property type="entry name" value="Beta-barrel_TonB_sf"/>
</dbReference>
<evidence type="ECO:0000256" key="12">
    <source>
        <dbReference type="ARBA" id="ARBA00023170"/>
    </source>
</evidence>
<keyword evidence="9" id="KW-0406">Ion transport</keyword>
<evidence type="ECO:0000256" key="7">
    <source>
        <dbReference type="ARBA" id="ARBA00022729"/>
    </source>
</evidence>
<evidence type="ECO:0000256" key="13">
    <source>
        <dbReference type="ARBA" id="ARBA00023237"/>
    </source>
</evidence>
<evidence type="ECO:0000256" key="8">
    <source>
        <dbReference type="ARBA" id="ARBA00023004"/>
    </source>
</evidence>
<keyword evidence="12 20" id="KW-0675">Receptor</keyword>
<evidence type="ECO:0000256" key="16">
    <source>
        <dbReference type="RuleBase" id="RU003357"/>
    </source>
</evidence>
<evidence type="ECO:0000256" key="10">
    <source>
        <dbReference type="ARBA" id="ARBA00023077"/>
    </source>
</evidence>
<evidence type="ECO:0000256" key="1">
    <source>
        <dbReference type="ARBA" id="ARBA00004571"/>
    </source>
</evidence>
<sequence>MKPQLLKGSPLAVALSLAIAFPAAAADEGEGHVTVATAASANLAAPTDLDKVEVRGYRAGYNIEETRTATKTNTALINVPQSITVVTEDMIDDTGMRGLADVVQYVPGAGMAQGEGHRDAPVLRGNTSTADMFVDGMRDDVQYFRDLYNSERVEVLKGPNAMIFGRGGTGGVINRVTKQAEWVPTHEASLQLGSWNRRRLTGDFGQAVNEAFAFRVTGLYEDSESFRDGFELKRWGINPSFAINAGENTQIRFDLEHFEDERVTDRGLPAYATPFNGRRLPVDADRSTFFGSAANSPTTLELDALNLMVEHDFGNAVLRNRTRYADYGKFYQNVFPNGGARVFPATGERMVAIAAYSNDTQRENLFNQTDLTFDLQTGAVRHGFLVGLEFGRQETDNFRKTGAFPSNTCYNSAGAFIATTSAFCVPLSNPGYNGPVTFAQSATDADNHSVAKIAAAYVQDQIEFSPKWQAVVGVRFDRFKVDFRNNRNGATLSTTDNLWSPRTGLVFKPVEDLSLYASYGLTYLPRAGEQLSSITVSNATFEPEEFKNYEIGAKWNVLPRLELSAAAFRLDHSNVIVPGATAGTSILVDGERIEGVEIGLAGNITDAWSVMGGYAWQDGEILTATSRGNRPANLAEQTASLWNRYNFNQRWGAGLGAIHRGEVFAQTTNAVTLKSFTRYDAALFYSPTDYLDLQLNIENVFDKKYFASAHNDNNITPGAPRGYYVTANFKF</sequence>
<keyword evidence="8" id="KW-0408">Iron</keyword>
<keyword evidence="21" id="KW-1185">Reference proteome</keyword>
<dbReference type="GO" id="GO:0038023">
    <property type="term" value="F:signaling receptor activity"/>
    <property type="evidence" value="ECO:0007669"/>
    <property type="project" value="InterPro"/>
</dbReference>
<accession>A0A562LPH9</accession>
<keyword evidence="7 17" id="KW-0732">Signal</keyword>
<dbReference type="AlphaFoldDB" id="A0A562LPH9"/>
<dbReference type="InterPro" id="IPR037066">
    <property type="entry name" value="Plug_dom_sf"/>
</dbReference>
<dbReference type="Proteomes" id="UP000316471">
    <property type="component" value="Unassembled WGS sequence"/>
</dbReference>
<dbReference type="GO" id="GO:0015891">
    <property type="term" value="P:siderophore transport"/>
    <property type="evidence" value="ECO:0007669"/>
    <property type="project" value="InterPro"/>
</dbReference>
<dbReference type="EMBL" id="VLKP01000008">
    <property type="protein sequence ID" value="TWI09496.1"/>
    <property type="molecule type" value="Genomic_DNA"/>
</dbReference>
<dbReference type="PROSITE" id="PS52016">
    <property type="entry name" value="TONB_DEPENDENT_REC_3"/>
    <property type="match status" value="1"/>
</dbReference>
<dbReference type="PROSITE" id="PS01156">
    <property type="entry name" value="TONB_DEPENDENT_REC_2"/>
    <property type="match status" value="1"/>
</dbReference>
<evidence type="ECO:0000256" key="9">
    <source>
        <dbReference type="ARBA" id="ARBA00023065"/>
    </source>
</evidence>
<dbReference type="PANTHER" id="PTHR32552">
    <property type="entry name" value="FERRICHROME IRON RECEPTOR-RELATED"/>
    <property type="match status" value="1"/>
</dbReference>
<keyword evidence="5" id="KW-0410">Iron transport</keyword>
<organism evidence="20 21">
    <name type="scientific">Aerolutibacter ruishenii</name>
    <dbReference type="NCBI Taxonomy" id="686800"/>
    <lineage>
        <taxon>Bacteria</taxon>
        <taxon>Pseudomonadati</taxon>
        <taxon>Pseudomonadota</taxon>
        <taxon>Gammaproteobacteria</taxon>
        <taxon>Lysobacterales</taxon>
        <taxon>Lysobacteraceae</taxon>
        <taxon>Aerolutibacter</taxon>
    </lineage>
</organism>
<dbReference type="Pfam" id="PF00593">
    <property type="entry name" value="TonB_dep_Rec_b-barrel"/>
    <property type="match status" value="1"/>
</dbReference>